<dbReference type="EMBL" id="JAOPJF010000154">
    <property type="protein sequence ID" value="KAK1138398.1"/>
    <property type="molecule type" value="Genomic_DNA"/>
</dbReference>
<protein>
    <submittedName>
        <fullName evidence="1">Uncharacterized protein</fullName>
    </submittedName>
</protein>
<evidence type="ECO:0000313" key="2">
    <source>
        <dbReference type="Proteomes" id="UP001177260"/>
    </source>
</evidence>
<evidence type="ECO:0000313" key="1">
    <source>
        <dbReference type="EMBL" id="KAK1138398.1"/>
    </source>
</evidence>
<proteinExistence type="predicted"/>
<dbReference type="Proteomes" id="UP001177260">
    <property type="component" value="Unassembled WGS sequence"/>
</dbReference>
<organism evidence="1 2">
    <name type="scientific">Aspergillus melleus</name>
    <dbReference type="NCBI Taxonomy" id="138277"/>
    <lineage>
        <taxon>Eukaryota</taxon>
        <taxon>Fungi</taxon>
        <taxon>Dikarya</taxon>
        <taxon>Ascomycota</taxon>
        <taxon>Pezizomycotina</taxon>
        <taxon>Eurotiomycetes</taxon>
        <taxon>Eurotiomycetidae</taxon>
        <taxon>Eurotiales</taxon>
        <taxon>Aspergillaceae</taxon>
        <taxon>Aspergillus</taxon>
        <taxon>Aspergillus subgen. Circumdati</taxon>
    </lineage>
</organism>
<accession>A0ACC3AM61</accession>
<keyword evidence="2" id="KW-1185">Reference proteome</keyword>
<name>A0ACC3AM61_9EURO</name>
<sequence>MSSFSQLITNVKKARAAFNRGRSRSDAKRNNHSRYSVFPSSLSSTSVVEQVNLIPTSSPWDLLPVELQIKIFAYCGVADFLPLKLVCRAFFQLLNSQEHWITRQYLRQRRHGTLPSPIDSERTYSRHPEDDVVLLSDLFPPITSAKGGHLYTFRYIHSLRRRQKLCSKLCYFLADRVVDRFMRSEPGFVKARFPSRTERNDFMKRAVGTIWFYLTPLMYYTLYFLETYALARREQTNALLRDFEAGRLPVKIPPDVRKTLYRDLQVQIIQSPPFTDTATLVSTHHCMQLLVSYLQYTVPPDEPGPSDDSWIGSLLTVSPFTRVLEYFSAEIGDGGSQRMQRKEFMHNFHNDITSNEKDDMNSSVFECAPHIHVHGSTQDVWFDVVTQELASRRTVEHKPELVLVWDGLPIVFGCHYCRDSAGWRA</sequence>
<comment type="caution">
    <text evidence="1">The sequence shown here is derived from an EMBL/GenBank/DDBJ whole genome shotgun (WGS) entry which is preliminary data.</text>
</comment>
<gene>
    <name evidence="1" type="ORF">N8T08_002646</name>
</gene>
<reference evidence="1 2" key="1">
    <citation type="journal article" date="2023" name="ACS Omega">
        <title>Identification of the Neoaspergillic Acid Biosynthesis Gene Cluster by Establishing an In Vitro CRISPR-Ribonucleoprotein Genetic System in Aspergillus melleus.</title>
        <authorList>
            <person name="Yuan B."/>
            <person name="Grau M.F."/>
            <person name="Murata R.M."/>
            <person name="Torok T."/>
            <person name="Venkateswaran K."/>
            <person name="Stajich J.E."/>
            <person name="Wang C.C.C."/>
        </authorList>
    </citation>
    <scope>NUCLEOTIDE SEQUENCE [LARGE SCALE GENOMIC DNA]</scope>
    <source>
        <strain evidence="1 2">IMV 1140</strain>
    </source>
</reference>